<dbReference type="PROSITE" id="PS50268">
    <property type="entry name" value="CADHERIN_2"/>
    <property type="match status" value="34"/>
</dbReference>
<dbReference type="FunFam" id="2.60.40.60:FF:000020">
    <property type="entry name" value="Dachsous cadherin-related 1b"/>
    <property type="match status" value="7"/>
</dbReference>
<dbReference type="SUPFAM" id="SSF57196">
    <property type="entry name" value="EGF/Laminin"/>
    <property type="match status" value="2"/>
</dbReference>
<feature type="chain" id="PRO_5012713280" evidence="19">
    <location>
        <begin position="36"/>
        <end position="4981"/>
    </location>
</feature>
<dbReference type="InterPro" id="IPR001791">
    <property type="entry name" value="Laminin_G"/>
</dbReference>
<keyword evidence="3 15" id="KW-0245">EGF-like domain</keyword>
<reference evidence="23 24" key="1">
    <citation type="journal article" date="2017" name="Nat. Ecol. Evol.">
        <title>Scallop genome provides insights into evolution of bilaterian karyotype and development.</title>
        <authorList>
            <person name="Wang S."/>
            <person name="Zhang J."/>
            <person name="Jiao W."/>
            <person name="Li J."/>
            <person name="Xun X."/>
            <person name="Sun Y."/>
            <person name="Guo X."/>
            <person name="Huan P."/>
            <person name="Dong B."/>
            <person name="Zhang L."/>
            <person name="Hu X."/>
            <person name="Sun X."/>
            <person name="Wang J."/>
            <person name="Zhao C."/>
            <person name="Wang Y."/>
            <person name="Wang D."/>
            <person name="Huang X."/>
            <person name="Wang R."/>
            <person name="Lv J."/>
            <person name="Li Y."/>
            <person name="Zhang Z."/>
            <person name="Liu B."/>
            <person name="Lu W."/>
            <person name="Hui Y."/>
            <person name="Liang J."/>
            <person name="Zhou Z."/>
            <person name="Hou R."/>
            <person name="Li X."/>
            <person name="Liu Y."/>
            <person name="Li H."/>
            <person name="Ning X."/>
            <person name="Lin Y."/>
            <person name="Zhao L."/>
            <person name="Xing Q."/>
            <person name="Dou J."/>
            <person name="Li Y."/>
            <person name="Mao J."/>
            <person name="Guo H."/>
            <person name="Dou H."/>
            <person name="Li T."/>
            <person name="Mu C."/>
            <person name="Jiang W."/>
            <person name="Fu Q."/>
            <person name="Fu X."/>
            <person name="Miao Y."/>
            <person name="Liu J."/>
            <person name="Yu Q."/>
            <person name="Li R."/>
            <person name="Liao H."/>
            <person name="Li X."/>
            <person name="Kong Y."/>
            <person name="Jiang Z."/>
            <person name="Chourrout D."/>
            <person name="Li R."/>
            <person name="Bao Z."/>
        </authorList>
    </citation>
    <scope>NUCLEOTIDE SEQUENCE [LARGE SCALE GENOMIC DNA]</scope>
    <source>
        <strain evidence="23 24">PY_sf001</strain>
    </source>
</reference>
<dbReference type="SUPFAM" id="SSF49313">
    <property type="entry name" value="Cadherin-like"/>
    <property type="match status" value="34"/>
</dbReference>
<comment type="subcellular location">
    <subcellularLocation>
        <location evidence="1">Cell membrane</location>
        <topology evidence="1">Single-pass type I membrane protein</topology>
    </subcellularLocation>
</comment>
<dbReference type="InterPro" id="IPR020894">
    <property type="entry name" value="Cadherin_CS"/>
</dbReference>
<feature type="disulfide bond" evidence="15">
    <location>
        <begin position="3921"/>
        <end position="3930"/>
    </location>
</feature>
<evidence type="ECO:0000256" key="3">
    <source>
        <dbReference type="ARBA" id="ARBA00022536"/>
    </source>
</evidence>
<feature type="domain" description="Cadherin" evidence="22">
    <location>
        <begin position="2900"/>
        <end position="3009"/>
    </location>
</feature>
<feature type="domain" description="Cadherin" evidence="22">
    <location>
        <begin position="3430"/>
        <end position="3537"/>
    </location>
</feature>
<dbReference type="FunFam" id="2.60.40.60:FF:000134">
    <property type="entry name" value="protocadherin Fat 4"/>
    <property type="match status" value="1"/>
</dbReference>
<dbReference type="Proteomes" id="UP000242188">
    <property type="component" value="Unassembled WGS sequence"/>
</dbReference>
<feature type="domain" description="Cadherin" evidence="22">
    <location>
        <begin position="1851"/>
        <end position="1955"/>
    </location>
</feature>
<feature type="compositionally biased region" description="Polar residues" evidence="17">
    <location>
        <begin position="4908"/>
        <end position="4918"/>
    </location>
</feature>
<keyword evidence="4 18" id="KW-0812">Transmembrane</keyword>
<dbReference type="PROSITE" id="PS50025">
    <property type="entry name" value="LAM_G_DOMAIN"/>
    <property type="match status" value="2"/>
</dbReference>
<feature type="domain" description="Cadherin" evidence="22">
    <location>
        <begin position="1956"/>
        <end position="2063"/>
    </location>
</feature>
<feature type="domain" description="Cadherin" evidence="22">
    <location>
        <begin position="1752"/>
        <end position="1850"/>
    </location>
</feature>
<dbReference type="GO" id="GO:0005509">
    <property type="term" value="F:calcium ion binding"/>
    <property type="evidence" value="ECO:0007669"/>
    <property type="project" value="UniProtKB-UniRule"/>
</dbReference>
<name>A0A210QQS7_MIZYE</name>
<dbReference type="InterPro" id="IPR015919">
    <property type="entry name" value="Cadherin-like_sf"/>
</dbReference>
<evidence type="ECO:0000259" key="21">
    <source>
        <dbReference type="PROSITE" id="PS50026"/>
    </source>
</evidence>
<dbReference type="Gene3D" id="2.10.25.10">
    <property type="entry name" value="Laminin"/>
    <property type="match status" value="4"/>
</dbReference>
<evidence type="ECO:0000256" key="15">
    <source>
        <dbReference type="PROSITE-ProRule" id="PRU00076"/>
    </source>
</evidence>
<feature type="domain" description="Cadherin" evidence="22">
    <location>
        <begin position="594"/>
        <end position="701"/>
    </location>
</feature>
<dbReference type="GO" id="GO:0007163">
    <property type="term" value="P:establishment or maintenance of cell polarity"/>
    <property type="evidence" value="ECO:0007669"/>
    <property type="project" value="UniProtKB-ARBA"/>
</dbReference>
<dbReference type="GO" id="GO:0005886">
    <property type="term" value="C:plasma membrane"/>
    <property type="evidence" value="ECO:0007669"/>
    <property type="project" value="UniProtKB-SubCell"/>
</dbReference>
<feature type="domain" description="EGF-like" evidence="21">
    <location>
        <begin position="3933"/>
        <end position="3969"/>
    </location>
</feature>
<dbReference type="PROSITE" id="PS00232">
    <property type="entry name" value="CADHERIN_1"/>
    <property type="match status" value="13"/>
</dbReference>
<feature type="signal peptide" evidence="19">
    <location>
        <begin position="1"/>
        <end position="35"/>
    </location>
</feature>
<dbReference type="PANTHER" id="PTHR24025">
    <property type="entry name" value="DESMOGLEIN FAMILY MEMBER"/>
    <property type="match status" value="1"/>
</dbReference>
<dbReference type="FunFam" id="2.60.40.60:FF:000116">
    <property type="entry name" value="Dachsous cadherin-related 2"/>
    <property type="match status" value="1"/>
</dbReference>
<feature type="compositionally biased region" description="Polar residues" evidence="17">
    <location>
        <begin position="4837"/>
        <end position="4847"/>
    </location>
</feature>
<dbReference type="FunFam" id="2.60.40.60:FF:000080">
    <property type="entry name" value="FAT atypical cadherin 1"/>
    <property type="match status" value="2"/>
</dbReference>
<dbReference type="FunFam" id="2.60.40.60:FF:000081">
    <property type="entry name" value="protocadherin Fat 4"/>
    <property type="match status" value="2"/>
</dbReference>
<dbReference type="Pfam" id="PF00028">
    <property type="entry name" value="Cadherin"/>
    <property type="match status" value="33"/>
</dbReference>
<feature type="disulfide bond" evidence="16">
    <location>
        <begin position="4171"/>
        <end position="4198"/>
    </location>
</feature>
<dbReference type="CDD" id="cd11304">
    <property type="entry name" value="Cadherin_repeat"/>
    <property type="match status" value="34"/>
</dbReference>
<keyword evidence="13" id="KW-0325">Glycoprotein</keyword>
<keyword evidence="8 14" id="KW-0106">Calcium</keyword>
<feature type="domain" description="Cadherin" evidence="22">
    <location>
        <begin position="910"/>
        <end position="1012"/>
    </location>
</feature>
<keyword evidence="10 18" id="KW-1133">Transmembrane helix</keyword>
<feature type="domain" description="Cadherin" evidence="22">
    <location>
        <begin position="1226"/>
        <end position="1331"/>
    </location>
</feature>
<evidence type="ECO:0000256" key="11">
    <source>
        <dbReference type="ARBA" id="ARBA00023136"/>
    </source>
</evidence>
<feature type="compositionally biased region" description="Basic residues" evidence="17">
    <location>
        <begin position="4629"/>
        <end position="4654"/>
    </location>
</feature>
<feature type="domain" description="Cadherin" evidence="22">
    <location>
        <begin position="2594"/>
        <end position="2695"/>
    </location>
</feature>
<gene>
    <name evidence="23" type="ORF">KP79_PYT13265</name>
</gene>
<dbReference type="GO" id="GO:0007399">
    <property type="term" value="P:nervous system development"/>
    <property type="evidence" value="ECO:0007669"/>
    <property type="project" value="UniProtKB-ARBA"/>
</dbReference>
<comment type="caution">
    <text evidence="15">Lacks conserved residue(s) required for the propagation of feature annotation.</text>
</comment>
<feature type="domain" description="Cadherin" evidence="22">
    <location>
        <begin position="3010"/>
        <end position="3116"/>
    </location>
</feature>
<dbReference type="OrthoDB" id="6252479at2759"/>
<feature type="domain" description="Cadherin" evidence="22">
    <location>
        <begin position="1644"/>
        <end position="1751"/>
    </location>
</feature>
<dbReference type="Pfam" id="PF00008">
    <property type="entry name" value="EGF"/>
    <property type="match status" value="1"/>
</dbReference>
<feature type="compositionally biased region" description="Polar residues" evidence="17">
    <location>
        <begin position="4695"/>
        <end position="4721"/>
    </location>
</feature>
<feature type="domain" description="Cadherin" evidence="22">
    <location>
        <begin position="702"/>
        <end position="804"/>
    </location>
</feature>
<evidence type="ECO:0000256" key="18">
    <source>
        <dbReference type="SAM" id="Phobius"/>
    </source>
</evidence>
<evidence type="ECO:0000256" key="19">
    <source>
        <dbReference type="SAM" id="SignalP"/>
    </source>
</evidence>
<keyword evidence="24" id="KW-1185">Reference proteome</keyword>
<dbReference type="FunFam" id="2.60.40.60:FF:000275">
    <property type="entry name" value="Si:dkey-30k22.7"/>
    <property type="match status" value="1"/>
</dbReference>
<evidence type="ECO:0000256" key="12">
    <source>
        <dbReference type="ARBA" id="ARBA00023157"/>
    </source>
</evidence>
<dbReference type="InterPro" id="IPR001881">
    <property type="entry name" value="EGF-like_Ca-bd_dom"/>
</dbReference>
<feature type="domain" description="Laminin G" evidence="20">
    <location>
        <begin position="4258"/>
        <end position="4435"/>
    </location>
</feature>
<dbReference type="Gene3D" id="2.60.40.60">
    <property type="entry name" value="Cadherins"/>
    <property type="match status" value="34"/>
</dbReference>
<feature type="domain" description="Cadherin" evidence="22">
    <location>
        <begin position="1013"/>
        <end position="1116"/>
    </location>
</feature>
<dbReference type="GO" id="GO:0005911">
    <property type="term" value="C:cell-cell junction"/>
    <property type="evidence" value="ECO:0007669"/>
    <property type="project" value="TreeGrafter"/>
</dbReference>
<accession>A0A210QQS7</accession>
<feature type="domain" description="Cadherin" evidence="22">
    <location>
        <begin position="384"/>
        <end position="488"/>
    </location>
</feature>
<evidence type="ECO:0000256" key="5">
    <source>
        <dbReference type="ARBA" id="ARBA00022723"/>
    </source>
</evidence>
<dbReference type="InterPro" id="IPR000742">
    <property type="entry name" value="EGF"/>
</dbReference>
<dbReference type="FunFam" id="2.60.40.60:FF:000033">
    <property type="entry name" value="FAT atypical cadherin 1"/>
    <property type="match status" value="1"/>
</dbReference>
<feature type="domain" description="Cadherin" evidence="22">
    <location>
        <begin position="2271"/>
        <end position="2377"/>
    </location>
</feature>
<feature type="domain" description="Cadherin" evidence="22">
    <location>
        <begin position="805"/>
        <end position="909"/>
    </location>
</feature>
<dbReference type="InterPro" id="IPR002126">
    <property type="entry name" value="Cadherin-like_dom"/>
</dbReference>
<dbReference type="PRINTS" id="PR00205">
    <property type="entry name" value="CADHERIN"/>
</dbReference>
<feature type="domain" description="Cadherin" evidence="22">
    <location>
        <begin position="142"/>
        <end position="255"/>
    </location>
</feature>
<feature type="domain" description="Cadherin" evidence="22">
    <location>
        <begin position="2379"/>
        <end position="2490"/>
    </location>
</feature>
<keyword evidence="12 15" id="KW-1015">Disulfide bond</keyword>
<feature type="disulfide bond" evidence="15">
    <location>
        <begin position="4229"/>
        <end position="4238"/>
    </location>
</feature>
<dbReference type="InterPro" id="IPR050971">
    <property type="entry name" value="Cadherin-domain_protein"/>
</dbReference>
<feature type="domain" description="Cadherin" evidence="22">
    <location>
        <begin position="3117"/>
        <end position="3222"/>
    </location>
</feature>
<feature type="disulfide bond" evidence="15">
    <location>
        <begin position="3959"/>
        <end position="3968"/>
    </location>
</feature>
<dbReference type="GO" id="GO:0007156">
    <property type="term" value="P:homophilic cell adhesion via plasma membrane adhesion molecules"/>
    <property type="evidence" value="ECO:0007669"/>
    <property type="project" value="InterPro"/>
</dbReference>
<dbReference type="CDD" id="cd00054">
    <property type="entry name" value="EGF_CA"/>
    <property type="match status" value="3"/>
</dbReference>
<dbReference type="Pfam" id="PF02210">
    <property type="entry name" value="Laminin_G_2"/>
    <property type="match status" value="2"/>
</dbReference>
<dbReference type="InterPro" id="IPR013320">
    <property type="entry name" value="ConA-like_dom_sf"/>
</dbReference>
<feature type="domain" description="Cadherin" evidence="22">
    <location>
        <begin position="2491"/>
        <end position="2593"/>
    </location>
</feature>
<dbReference type="SUPFAM" id="SSF49899">
    <property type="entry name" value="Concanavalin A-like lectins/glucanases"/>
    <property type="match status" value="2"/>
</dbReference>
<feature type="domain" description="Cadherin" evidence="22">
    <location>
        <begin position="2063"/>
        <end position="2165"/>
    </location>
</feature>
<proteinExistence type="predicted"/>
<evidence type="ECO:0000256" key="16">
    <source>
        <dbReference type="PROSITE-ProRule" id="PRU00122"/>
    </source>
</evidence>
<feature type="domain" description="EGF-like" evidence="21">
    <location>
        <begin position="3971"/>
        <end position="4007"/>
    </location>
</feature>
<feature type="region of interest" description="Disordered" evidence="17">
    <location>
        <begin position="4502"/>
        <end position="4572"/>
    </location>
</feature>
<feature type="domain" description="Cadherin" evidence="22">
    <location>
        <begin position="3546"/>
        <end position="3645"/>
    </location>
</feature>
<feature type="domain" description="Cadherin" evidence="22">
    <location>
        <begin position="44"/>
        <end position="141"/>
    </location>
</feature>
<dbReference type="GO" id="GO:0048729">
    <property type="term" value="P:tissue morphogenesis"/>
    <property type="evidence" value="ECO:0007669"/>
    <property type="project" value="UniProtKB-ARBA"/>
</dbReference>
<evidence type="ECO:0000256" key="4">
    <source>
        <dbReference type="ARBA" id="ARBA00022692"/>
    </source>
</evidence>
<evidence type="ECO:0000259" key="20">
    <source>
        <dbReference type="PROSITE" id="PS50025"/>
    </source>
</evidence>
<dbReference type="PROSITE" id="PS01186">
    <property type="entry name" value="EGF_2"/>
    <property type="match status" value="2"/>
</dbReference>
<evidence type="ECO:0000256" key="9">
    <source>
        <dbReference type="ARBA" id="ARBA00022889"/>
    </source>
</evidence>
<dbReference type="CDD" id="cd00110">
    <property type="entry name" value="LamG"/>
    <property type="match status" value="2"/>
</dbReference>
<evidence type="ECO:0000256" key="10">
    <source>
        <dbReference type="ARBA" id="ARBA00022989"/>
    </source>
</evidence>
<feature type="disulfide bond" evidence="15">
    <location>
        <begin position="3997"/>
        <end position="4006"/>
    </location>
</feature>
<dbReference type="Gene3D" id="2.60.120.200">
    <property type="match status" value="2"/>
</dbReference>
<dbReference type="FunFam" id="2.60.40.60:FF:000039">
    <property type="entry name" value="FAT atypical cadherin 3"/>
    <property type="match status" value="2"/>
</dbReference>
<evidence type="ECO:0000256" key="1">
    <source>
        <dbReference type="ARBA" id="ARBA00004251"/>
    </source>
</evidence>
<feature type="region of interest" description="Disordered" evidence="17">
    <location>
        <begin position="4628"/>
        <end position="4873"/>
    </location>
</feature>
<dbReference type="FunFam" id="2.10.25.10:FF:000472">
    <property type="entry name" value="Uncharacterized protein, isoform A"/>
    <property type="match status" value="1"/>
</dbReference>
<feature type="domain" description="EGF-like" evidence="21">
    <location>
        <begin position="3894"/>
        <end position="3931"/>
    </location>
</feature>
<dbReference type="SMART" id="SM00112">
    <property type="entry name" value="CA"/>
    <property type="match status" value="34"/>
</dbReference>
<keyword evidence="6 19" id="KW-0732">Signal</keyword>
<dbReference type="FunFam" id="2.60.40.60:FF:000106">
    <property type="entry name" value="FAT atypical cadherin 4"/>
    <property type="match status" value="1"/>
</dbReference>
<sequence length="4981" mass="541825">MASMEFCGDKMSFRTLRYTFPLLVLLQFLIAFAQGQGPGSVCGNVASERFSIREGRPGGTTVGSITTQSSYTYSFKEPQTLFELHPTTGEITTKVELDREALTTNPIQILVIPRSMSGTTQQCPTDVFITVLDVNDNSPTFPYPSIQIRFNENVNVGYQQQLTSATDIDQGNFGTITSYTIINMTDSANEKFTLIYDIDQYGYSPLIRAIGGLDREVKDFYQLWISCQDGGDPPRYGYLQVNITIADYNDNAPQFSPSQYVASINESVPVGTSVIKVEATDKDIGENGDISYRITDDTQQFTINSKTGEISTTVTPLKCTRRCDRSINDACEPSSCMLTIEVEDAGRPPLSGRAYVTVNVKDENNNVPEMKVTYLPSGSLGYSTIDENASNGTNVAIISVSDSDTGSYGTISDVRIIGGNDYNHFFLQNRLNNQLEFLKVNGNGVLDRERIEKYNITIMAADGGIPPKTSLKSILVYIKDVNDHHPMFPKTQYRVSLSETVPVSTYVTSLTAIDLDTGDNAKLSYAIISGNELKWFKIDANSGLVTTQALLRYELQTQVVMNISVHDGSLNPLYNFTSLIVTISDENDITPTFEHQIYNASIAEGLQTGSKVINVTARDYDSAPNGTVTYSLHHDVSERYPATFNLDPNSGIITTLKVLDREVIAYYVIRIIARDGGTPAWSSTATVNINVDDINDSIPRFYPVTYYAQVLENKPIGTSVVRVFAEDPDYGSNGTVYYSFNGNYPQFSVDQNTGLITTAAILNRATQSTYSLSVKATDARGRTNVQTASVDVVVTDQSVTPPVFRNNVYNFSIVEDPTNMPVNSGRTVGTVQADTANAGVSISYGIVDGDPNSVFVINSATGKITNNKRVDREERAQYDLKVIATAAGLFGEATVRIIVSDINDNIPKFTSSVAEAQAVENWPVGHDVYLAKATDADAGPNAQISYRLQSTPDMFNVIPTTGMIFLAKPIDKSNVKTFVVNVIASDGGAPQLSSTVRVEIEVIDVNDHTPVFSHSNYEVSLNESLAVNSQFFTLTATDDDSGRNGQVTYNITSGNAERKFGIFPDGKLFLARMLDRETKDHYKLTITAKDMSVEQRSSSANVSIYILDDNDKRPLFDNASYLFGISENQPAGTVVGMVKATDLDIGRNAELSYYLDQNQDNFTIDAQTGEISSLRPFDREYLNQTMGRTSYTFSVYVTDNGLQRLTDSVMVVVNVLDVNDNPPQFKDKVYRASLLEDAAENTRVLKIGASDNDTNENAALSYLIVDGNADGRFKISAGNGQIYLSGGLDRENQDSYALTIIASDSGKDVQYTATTTVSITVLDVNDNAPLFDQTAFDIGILETTQLGEEIAHFTATDTDLGENAQITYKVTENGGMFNIDRNTGKLYLEKALDYEKKSEYHLNISAEDKGRTPLPQYARLTVRVLDANDNAPDFGSTPAFVTVSEDVGLYNNILKVTATDPDAGNNGKVVYSLKSQDPPGDHFKIDTSSGYIYISSILDRESSPTFTLKVIASDSALPSLSKSTEKEITVFVSDINDNDPEFLSMDAIALPYPAGQGAFGNVLAVDPDNGSNGTVVYELAQGDQEKFSLHETTGELSLRKNIGQTPVTYSLRVIARDSGIPSSRSTHMDITIILVGTSGGPTFLGQPYKGQISENRPAGTDILTVETSPTALPTEYYITGITSKETSTANYFKVNKIDGSITSSIVLDREIHGDNFTVEVCALEKQNSGPKATRTQVVITVSDINDTPPMFSRSVYTVSVLESLPVGREVTRVSVTDQDLNGQVTLSITAGNVGNSFSVDQNGVVTVANRLDRETLATYDLTLSASDGINNSQSTVTISVTDVNDDIPSFNSALYTFDLPEDMAPHTTIGRVDATDNDLGVNGGVSYTLLTQFGGDMFDLDPNQGTFTLKSQLDFEQMQLYVLTVEARDHGDPSLSSTVSVFMNVKDINDNSPTFDPASFSTKIFENVTVDSSIITVSASDSDSGVNGEVRYRITGGDLYDQFSINMVTGEVTTIRPLDREVVALYSLEVTATDQAVPHTVRNTATTKITVIVEDVNDSYPKFVSPSQIWIKENAQVGDVVAMVTAEDQDEGGNGLVYYSTTSTNLPFTIENIRGKLSVTQTLDRENVPQYTMNVKATDNGIPQRSTDQTLIIHLEDVNDNRPVFSQAEYTSTVQENITVGSTILTVHAQDADSGTNGLVRYFIIAGEDNSDFSVDQSTGVLRVKKNLDFERRTFYDITIQAEDSSSDTKSAQASVKIAVTDINDNAPVFVNSPYKPIVLENATPPVRVIIVSARDDDSSPYNKVAYSFLGGNDEKIFHINESSGEITCNKSLDREVITTYQLVVRGKDYDHPGPLLTGTGTVIVTVADVNDNSPIFEHSGTYVGHILENEDPMTSILTVQATDADNGLNGQVTYRLENNIENKFMVNPATGVVSTTQALDREEVDPTTGHVLDQYNLKVIASDGGFQPHFTMADIVIYVDDVNDNDPMFLRPTYTQVVNNPTTAGGFVLGVTAVDQDTSSNGRVTYRLTGTNADRFVIDADRGIITAAQAITLTGARYSCSVEASDKGSESRKSSVNIEVTVASANSDKPTFNNVPDNLRINENVVMGFPLTSVSAASPIGRNIFYHIAGGNVANTFTINDQTGDITVGNQVDYEIASNFQLWVEARVTGNPTLSSYAAINVDVTDLNDNTPRFSYMLYSHTISENQPTITSVIKVSASDADDGENGRITYSIQDGDPHNNFTIDTVTGVIRTRTTLDREVTDTVNLIIYAVDHGSSSNTGSTTVRITILDQNDNPPVFKRQFSATINEDIDVGVFILQVTTVDADIGINANVSYTMTHDKFTIDALSGNISSNSALDLEDITSTFYMLDVKATDGYNDVVSKVIIYLKDVNDKIPIFQPQNPTFTFPERQPSGTPIGTVTALDADRTSPNNEVYYTLKYPSKAVVIHPTNGGLSSKRELVYQQNITATHANVLEVVVIATDLGTPPLSSETMVKINVLDANDHAPIFEKSSYFSAVPVTVGHGARILQVKATDSLDVGVNAEVEFFMVSGNGSGYFTVDTTTGFITVAAVLDADKQDADFILMVEARDKGTPVMSSVTTVRLRITGVNLHAPVFVTTVFEVTVDENMAIGREIANISATDADVTGPNGRVQYSIASGNPDNLFALNSVNGALTIEKALDYETTMTHYLNITVRDQGLLYKEISRTFTVFVRDVNDQVPVFNQTQYDAYIPENSPSGERVIKVTATDADTGIHADIEYYLDDTSRFSIESKTGIIRSQGQLDYESQSLYTVTVMAINPGTTKKGSTNIHIHLTGVNEYFPQFMQNEYSFTITESVADGSPVGSVHANDNDQGEDGVVYYYLIGSSNTKGFKINYSSGLITVSGRPDYESSPQIDLKVLAKNWGSVQGNDTDQCTVTIKVTDANDAPVFNESVYRASVKEGSGGGVSVTQVFAIDNDNKQSDPQFYYTILGGNLNDAFVVDRVTGMVRTSGSGNLDREVDAMYNITVGAVDSGVPPQTGSATVQITLEDINDNAPYFDPVMPVGYIRENSAIGSSVMMLLSHTFDKDLPPNSGSYTYKTVAGDDYNFSISPTTGLIQTKAAIDREQNLDFSIPVVVSESGILNKLSATLTFHVIVEDVNDESPLPRNMAVQIAVMDGDYPIMPVADVHPLDRDTIGQYQCWLQSDGNSIFEIPSESCDLRIRNKPTASRYTLDVTGSDGLNSPNANYTVSVNMVAIDNNTLQNTVIIRIEDITPRSFLENSYTLFLTSLSQLSVGDTVLMFHLTSLGDDMLVFVAIQRSDGSYVLADILKDKIANNLAKIEADAGISITTVGYSVCGSTTCASDQGGKCVNQIAVGTGASVADSSYQVITSPSLTLGYYCICPPNMSGDTCTQTVEKCGGDYCQNAGTCVNDNFGNPVCACVPGWTGTYCASDVPECNSKPCLNGGQCVESPGSYSCRCPDGFYGDHCEIGQDHCKNTPCRNGGTCRNQQEGRVCDCPFTYWGDSCESTSVGFEEGSYMKFSFSSVQYNKLIDVTFSTLRSNALLLYNPAVTNNKFVALEIIGGFIQFSFNIGTSTSQTIKVKVNKNVSTGQWFRVKVTRAGQRLDVHVQDCPANGEECQSCEDGNSFCHGYDSQNAGNLYLGGELSIGGIGDITEITSRNQIVTHDFIGCIKNFYCNDSDLITRSGYLAKVKVKDTCPRSEGKSVCTGIVCSNGGVCVDEWSTARCRCPEKYSGTFCQIEVKPLGFGANTIVQFTQRESYYRDSVVGTATNRKRRATDTSSVFIRFRTTAQNGLLFYASQNSDYSALLSVIEGRLQYSILKQGIQTVQLLSVQVSDGNWYNVTISVTGTQVSLTVQGSPGTTKDLTSAFLFSDPKVTTLALGGDPSSSSSNGDVSRQGFGGCISVFRLDNQPITLNGTTDRFVVVPSSGVENGCSALCSDSPCGDRACTPVGEEVQCGPTVDDAAGIGIGVIVVIAFFGVLIIVIVAVFIFCRIRRRQQNKSKSGNAKMNGNAHVNKNFTDNSAHSHQDSGYGDHPTEEDFISSHIDQGLTARRNQPNRPDIISSDRQHRKQFPLEIDDGTVIIDNGDAINMHMTSEDIPEHYDIDNASSIAPSDIDVVAHYRDYRGVNKHPYPHHSHLNNIHNKPHNKHSSRHGPSPQTVPGHGRSSAPIRESPSPYGRQGMTHSPALLDPSQLHNSACNSPAVQGARNSPMNHLSRQSPHMRYSPLTNPNVRGTPLSDHVHHSRTDSEHSLASHHSHSSSSSVARPPSLPQGHPSQLRGNPVKVQPPQPRQVKGLTYGEVKKLNTRPQPPSPESMVEMVSSSSASHGHHPPYIHNSSVLEAPDSSSEESANDSFTCSEFEYENERPRNDFDSSNLILSKLAEVENENQDYNSHNNNNHRKFISDGRTSNGDSFGSSEDGPANGAKPINGTFNWDEFLNWGPSFEKLVGVFRDIASLPDGDNLDGSPEIEVHQEEEEYV</sequence>
<feature type="domain" description="Cadherin" evidence="22">
    <location>
        <begin position="3324"/>
        <end position="3429"/>
    </location>
</feature>
<feature type="domain" description="Cadherin" evidence="22">
    <location>
        <begin position="1117"/>
        <end position="1225"/>
    </location>
</feature>
<organism evidence="23 24">
    <name type="scientific">Mizuhopecten yessoensis</name>
    <name type="common">Japanese scallop</name>
    <name type="synonym">Patinopecten yessoensis</name>
    <dbReference type="NCBI Taxonomy" id="6573"/>
    <lineage>
        <taxon>Eukaryota</taxon>
        <taxon>Metazoa</taxon>
        <taxon>Spiralia</taxon>
        <taxon>Lophotrochozoa</taxon>
        <taxon>Mollusca</taxon>
        <taxon>Bivalvia</taxon>
        <taxon>Autobranchia</taxon>
        <taxon>Pteriomorphia</taxon>
        <taxon>Pectinida</taxon>
        <taxon>Pectinoidea</taxon>
        <taxon>Pectinidae</taxon>
        <taxon>Mizuhopecten</taxon>
    </lineage>
</organism>
<feature type="domain" description="Cadherin" evidence="22">
    <location>
        <begin position="1562"/>
        <end position="1643"/>
    </location>
</feature>
<dbReference type="EMBL" id="NEDP02002392">
    <property type="protein sequence ID" value="OWF51064.1"/>
    <property type="molecule type" value="Genomic_DNA"/>
</dbReference>
<dbReference type="SMART" id="SM00282">
    <property type="entry name" value="LamG"/>
    <property type="match status" value="2"/>
</dbReference>
<dbReference type="STRING" id="6573.A0A210QQS7"/>
<dbReference type="SMART" id="SM00181">
    <property type="entry name" value="EGF"/>
    <property type="match status" value="5"/>
</dbReference>
<evidence type="ECO:0000256" key="13">
    <source>
        <dbReference type="ARBA" id="ARBA00023180"/>
    </source>
</evidence>
<keyword evidence="11 18" id="KW-0472">Membrane</keyword>
<evidence type="ECO:0000313" key="24">
    <source>
        <dbReference type="Proteomes" id="UP000242188"/>
    </source>
</evidence>
<feature type="domain" description="Cadherin" evidence="22">
    <location>
        <begin position="2696"/>
        <end position="2800"/>
    </location>
</feature>
<keyword evidence="2" id="KW-1003">Cell membrane</keyword>
<dbReference type="FunFam" id="2.60.40.60:FF:000118">
    <property type="entry name" value="protocadherin Fat 4"/>
    <property type="match status" value="1"/>
</dbReference>
<comment type="caution">
    <text evidence="23">The sequence shown here is derived from an EMBL/GenBank/DDBJ whole genome shotgun (WGS) entry which is preliminary data.</text>
</comment>
<keyword evidence="7" id="KW-0677">Repeat</keyword>
<dbReference type="InterPro" id="IPR013032">
    <property type="entry name" value="EGF-like_CS"/>
</dbReference>
<dbReference type="FunFam" id="2.60.40.60:FF:000146">
    <property type="entry name" value="cadherin-23 isoform X1"/>
    <property type="match status" value="1"/>
</dbReference>
<feature type="domain" description="Cadherin" evidence="22">
    <location>
        <begin position="489"/>
        <end position="593"/>
    </location>
</feature>
<evidence type="ECO:0000256" key="17">
    <source>
        <dbReference type="SAM" id="MobiDB-lite"/>
    </source>
</evidence>
<evidence type="ECO:0000256" key="7">
    <source>
        <dbReference type="ARBA" id="ARBA00022737"/>
    </source>
</evidence>
<feature type="region of interest" description="Disordered" evidence="17">
    <location>
        <begin position="4891"/>
        <end position="4929"/>
    </location>
</feature>
<dbReference type="SMART" id="SM00179">
    <property type="entry name" value="EGF_CA"/>
    <property type="match status" value="4"/>
</dbReference>
<evidence type="ECO:0000256" key="6">
    <source>
        <dbReference type="ARBA" id="ARBA00022729"/>
    </source>
</evidence>
<feature type="domain" description="Cadherin" evidence="22">
    <location>
        <begin position="1435"/>
        <end position="1542"/>
    </location>
</feature>
<feature type="compositionally biased region" description="Low complexity" evidence="17">
    <location>
        <begin position="4816"/>
        <end position="4826"/>
    </location>
</feature>
<dbReference type="GO" id="GO:0009887">
    <property type="term" value="P:animal organ morphogenesis"/>
    <property type="evidence" value="ECO:0007669"/>
    <property type="project" value="UniProtKB-ARBA"/>
</dbReference>
<protein>
    <submittedName>
        <fullName evidence="23">Cadherin-related tumor suppressor</fullName>
    </submittedName>
</protein>
<feature type="domain" description="Cadherin" evidence="22">
    <location>
        <begin position="1332"/>
        <end position="1434"/>
    </location>
</feature>
<feature type="compositionally biased region" description="Basic and acidic residues" evidence="17">
    <location>
        <begin position="4741"/>
        <end position="4754"/>
    </location>
</feature>
<feature type="compositionally biased region" description="Polar residues" evidence="17">
    <location>
        <begin position="4502"/>
        <end position="4526"/>
    </location>
</feature>
<evidence type="ECO:0000313" key="23">
    <source>
        <dbReference type="EMBL" id="OWF51064.1"/>
    </source>
</evidence>
<keyword evidence="5" id="KW-0479">Metal-binding</keyword>
<dbReference type="Pfam" id="PF25374">
    <property type="entry name" value="Cadherin_FAT4_N"/>
    <property type="match status" value="1"/>
</dbReference>
<dbReference type="PROSITE" id="PS00022">
    <property type="entry name" value="EGF_1"/>
    <property type="match status" value="4"/>
</dbReference>
<feature type="domain" description="Laminin G" evidence="20">
    <location>
        <begin position="4008"/>
        <end position="4198"/>
    </location>
</feature>
<feature type="domain" description="Cadherin" evidence="22">
    <location>
        <begin position="3223"/>
        <end position="3323"/>
    </location>
</feature>
<feature type="domain" description="Cadherin" evidence="22">
    <location>
        <begin position="2166"/>
        <end position="2270"/>
    </location>
</feature>
<dbReference type="FunFam" id="2.60.40.60:FF:000123">
    <property type="entry name" value="Protocadherin beta 4"/>
    <property type="match status" value="1"/>
</dbReference>
<evidence type="ECO:0000256" key="8">
    <source>
        <dbReference type="ARBA" id="ARBA00022837"/>
    </source>
</evidence>
<evidence type="ECO:0000256" key="14">
    <source>
        <dbReference type="PROSITE-ProRule" id="PRU00043"/>
    </source>
</evidence>
<dbReference type="PROSITE" id="PS50026">
    <property type="entry name" value="EGF_3"/>
    <property type="match status" value="4"/>
</dbReference>
<keyword evidence="9" id="KW-0130">Cell adhesion</keyword>
<evidence type="ECO:0000259" key="22">
    <source>
        <dbReference type="PROSITE" id="PS50268"/>
    </source>
</evidence>
<feature type="region of interest" description="Disordered" evidence="17">
    <location>
        <begin position="4959"/>
        <end position="4981"/>
    </location>
</feature>
<dbReference type="CDD" id="cd00053">
    <property type="entry name" value="EGF"/>
    <property type="match status" value="1"/>
</dbReference>
<feature type="domain" description="EGF-like" evidence="21">
    <location>
        <begin position="4203"/>
        <end position="4239"/>
    </location>
</feature>
<dbReference type="PANTHER" id="PTHR24025:SF23">
    <property type="entry name" value="NEURAL-CADHERIN"/>
    <property type="match status" value="1"/>
</dbReference>
<dbReference type="FunFam" id="2.60.40.60:FF:000024">
    <property type="entry name" value="FAT atypical cadherin 3"/>
    <property type="match status" value="2"/>
</dbReference>
<feature type="domain" description="Cadherin" evidence="22">
    <location>
        <begin position="2800"/>
        <end position="2899"/>
    </location>
</feature>
<feature type="transmembrane region" description="Helical" evidence="18">
    <location>
        <begin position="4468"/>
        <end position="4493"/>
    </location>
</feature>
<dbReference type="Pfam" id="PF12661">
    <property type="entry name" value="hEGF"/>
    <property type="match status" value="1"/>
</dbReference>
<evidence type="ECO:0000256" key="2">
    <source>
        <dbReference type="ARBA" id="ARBA00022475"/>
    </source>
</evidence>
<feature type="domain" description="Cadherin" evidence="22">
    <location>
        <begin position="256"/>
        <end position="370"/>
    </location>
</feature>